<dbReference type="HOGENOM" id="CLU_2593594_0_0_1"/>
<dbReference type="EnsemblPlants" id="OB01G23230.1">
    <property type="protein sequence ID" value="OB01G23230.1"/>
    <property type="gene ID" value="OB01G23230"/>
</dbReference>
<name>J3KZB7_ORYBR</name>
<reference evidence="1" key="1">
    <citation type="journal article" date="2013" name="Nat. Commun.">
        <title>Whole-genome sequencing of Oryza brachyantha reveals mechanisms underlying Oryza genome evolution.</title>
        <authorList>
            <person name="Chen J."/>
            <person name="Huang Q."/>
            <person name="Gao D."/>
            <person name="Wang J."/>
            <person name="Lang Y."/>
            <person name="Liu T."/>
            <person name="Li B."/>
            <person name="Bai Z."/>
            <person name="Luis Goicoechea J."/>
            <person name="Liang C."/>
            <person name="Chen C."/>
            <person name="Zhang W."/>
            <person name="Sun S."/>
            <person name="Liao Y."/>
            <person name="Zhang X."/>
            <person name="Yang L."/>
            <person name="Song C."/>
            <person name="Wang M."/>
            <person name="Shi J."/>
            <person name="Liu G."/>
            <person name="Liu J."/>
            <person name="Zhou H."/>
            <person name="Zhou W."/>
            <person name="Yu Q."/>
            <person name="An N."/>
            <person name="Chen Y."/>
            <person name="Cai Q."/>
            <person name="Wang B."/>
            <person name="Liu B."/>
            <person name="Min J."/>
            <person name="Huang Y."/>
            <person name="Wu H."/>
            <person name="Li Z."/>
            <person name="Zhang Y."/>
            <person name="Yin Y."/>
            <person name="Song W."/>
            <person name="Jiang J."/>
            <person name="Jackson S.A."/>
            <person name="Wing R.A."/>
            <person name="Wang J."/>
            <person name="Chen M."/>
        </authorList>
    </citation>
    <scope>NUCLEOTIDE SEQUENCE [LARGE SCALE GENOMIC DNA]</scope>
    <source>
        <strain evidence="1">cv. IRGC 101232</strain>
    </source>
</reference>
<dbReference type="AlphaFoldDB" id="J3KZB7"/>
<dbReference type="Gramene" id="OB01G23230.1">
    <property type="protein sequence ID" value="OB01G23230.1"/>
    <property type="gene ID" value="OB01G23230"/>
</dbReference>
<evidence type="ECO:0000313" key="1">
    <source>
        <dbReference type="EnsemblPlants" id="OB01G23230.1"/>
    </source>
</evidence>
<protein>
    <submittedName>
        <fullName evidence="1">Uncharacterized protein</fullName>
    </submittedName>
</protein>
<proteinExistence type="predicted"/>
<reference evidence="1" key="2">
    <citation type="submission" date="2013-04" db="UniProtKB">
        <authorList>
            <consortium name="EnsemblPlants"/>
        </authorList>
    </citation>
    <scope>IDENTIFICATION</scope>
</reference>
<keyword evidence="2" id="KW-1185">Reference proteome</keyword>
<organism evidence="1">
    <name type="scientific">Oryza brachyantha</name>
    <name type="common">malo sina</name>
    <dbReference type="NCBI Taxonomy" id="4533"/>
    <lineage>
        <taxon>Eukaryota</taxon>
        <taxon>Viridiplantae</taxon>
        <taxon>Streptophyta</taxon>
        <taxon>Embryophyta</taxon>
        <taxon>Tracheophyta</taxon>
        <taxon>Spermatophyta</taxon>
        <taxon>Magnoliopsida</taxon>
        <taxon>Liliopsida</taxon>
        <taxon>Poales</taxon>
        <taxon>Poaceae</taxon>
        <taxon>BOP clade</taxon>
        <taxon>Oryzoideae</taxon>
        <taxon>Oryzeae</taxon>
        <taxon>Oryzinae</taxon>
        <taxon>Oryza</taxon>
    </lineage>
</organism>
<evidence type="ECO:0000313" key="2">
    <source>
        <dbReference type="Proteomes" id="UP000006038"/>
    </source>
</evidence>
<sequence length="80" mass="9567">MWNRSLKRSECFILKGNLFCGIVPFLVGTSNINCRHMRTQQQKNKVVFRLRKFLGEVSRQMFDRMSEGVFGHEWKNEFHS</sequence>
<dbReference type="Proteomes" id="UP000006038">
    <property type="component" value="Chromosome 1"/>
</dbReference>
<accession>J3KZB7</accession>